<protein>
    <submittedName>
        <fullName evidence="1">Uncharacterized protein</fullName>
    </submittedName>
</protein>
<name>A0A8J8CB62_9ARCH</name>
<accession>A0A8J8CB62</accession>
<sequence>MRSFTEYLLEKADPRLNPYVLLWIPDLAHVWLVDEIVSSGYSNLHVVSSDSNILRQKFNTYVKCWYSCGPMTHLPDCMYRLAIYLPGKNSTAFNAVVDELMRVTESEARILIVFILAGKGSHTESSVESMSCEVSSIFRHAAEATISSESYVSDRLSVLCFNKRPLIGKAGRVLSEVNIVCPFLGRKDGIGEYTSMLASRFRRMGVNVNLSTSFEGVNLSLPTVLEYERNMKLTLPSESRIVIECHSLPFESDVAIEMQKHILLLRQTRETIDLYGRDIWLRAVSAYYIFRNDPLRHSLKFLSLMAGRIKCMMRIGTAGASSFPEFSNYYLMPHINYDYPEFNNDADSVKKSDRLCIGTFGFAAPYKRVEKICRLAEKLGVPCKVLLSVSDTDENFRRRTERHAKRIMNRCVSRNVNVEVGFFTPEELFRKLSSCTHILFSQVSVVQSSGSMRLASALHKPVVSSECFQAMDAQAYTVRRIEDIDIQYLSGIDSPNRPDDGFTYLFCILRNLASSS</sequence>
<dbReference type="Proteomes" id="UP000750197">
    <property type="component" value="Unassembled WGS sequence"/>
</dbReference>
<dbReference type="EMBL" id="JAHEAC010000008">
    <property type="protein sequence ID" value="MBX8643465.1"/>
    <property type="molecule type" value="Genomic_DNA"/>
</dbReference>
<evidence type="ECO:0000313" key="2">
    <source>
        <dbReference type="EMBL" id="MBX8643465.1"/>
    </source>
</evidence>
<evidence type="ECO:0000313" key="3">
    <source>
        <dbReference type="Proteomes" id="UP000716004"/>
    </source>
</evidence>
<proteinExistence type="predicted"/>
<dbReference type="EMBL" id="JAGVSJ010000009">
    <property type="protein sequence ID" value="MBX8631799.1"/>
    <property type="molecule type" value="Genomic_DNA"/>
</dbReference>
<dbReference type="AlphaFoldDB" id="A0A8J8CB62"/>
<organism evidence="1 3">
    <name type="scientific">Candidatus Sysuiplasma superficiale</name>
    <dbReference type="NCBI Taxonomy" id="2823368"/>
    <lineage>
        <taxon>Archaea</taxon>
        <taxon>Methanobacteriati</taxon>
        <taxon>Thermoplasmatota</taxon>
        <taxon>Thermoplasmata</taxon>
        <taxon>Candidatus Sysuiplasmatales</taxon>
        <taxon>Candidatus Sysuiplasmataceae</taxon>
        <taxon>Candidatus Sysuiplasma</taxon>
    </lineage>
</organism>
<comment type="caution">
    <text evidence="1">The sequence shown here is derived from an EMBL/GenBank/DDBJ whole genome shotgun (WGS) entry which is preliminary data.</text>
</comment>
<reference evidence="1" key="1">
    <citation type="submission" date="2021-04" db="EMBL/GenBank/DDBJ databases">
        <title>Genomic insights into ecological role and evolution of a novel Thermoplasmata order Candidatus Sysuiplasmatales.</title>
        <authorList>
            <person name="Yuan Y."/>
        </authorList>
    </citation>
    <scope>NUCLEOTIDE SEQUENCE</scope>
    <source>
        <strain evidence="2">TUT19-bin139</strain>
        <strain evidence="1">YP2-bin.285</strain>
    </source>
</reference>
<gene>
    <name evidence="1" type="ORF">J9259_04670</name>
    <name evidence="2" type="ORF">KIY12_01870</name>
</gene>
<evidence type="ECO:0000313" key="1">
    <source>
        <dbReference type="EMBL" id="MBX8631799.1"/>
    </source>
</evidence>
<dbReference type="Proteomes" id="UP000716004">
    <property type="component" value="Unassembled WGS sequence"/>
</dbReference>